<dbReference type="AlphaFoldDB" id="A0A5A7Q2Y9"/>
<protein>
    <submittedName>
        <fullName evidence="2">Uncharacterized protein</fullName>
    </submittedName>
</protein>
<accession>A0A5A7Q2Y9</accession>
<feature type="region of interest" description="Disordered" evidence="1">
    <location>
        <begin position="127"/>
        <end position="157"/>
    </location>
</feature>
<evidence type="ECO:0000313" key="3">
    <source>
        <dbReference type="Proteomes" id="UP000325081"/>
    </source>
</evidence>
<feature type="compositionally biased region" description="Basic and acidic residues" evidence="1">
    <location>
        <begin position="67"/>
        <end position="78"/>
    </location>
</feature>
<proteinExistence type="predicted"/>
<feature type="compositionally biased region" description="Polar residues" evidence="1">
    <location>
        <begin position="27"/>
        <end position="37"/>
    </location>
</feature>
<feature type="compositionally biased region" description="Polar residues" evidence="1">
    <location>
        <begin position="1"/>
        <end position="11"/>
    </location>
</feature>
<organism evidence="2 3">
    <name type="scientific">Striga asiatica</name>
    <name type="common">Asiatic witchweed</name>
    <name type="synonym">Buchnera asiatica</name>
    <dbReference type="NCBI Taxonomy" id="4170"/>
    <lineage>
        <taxon>Eukaryota</taxon>
        <taxon>Viridiplantae</taxon>
        <taxon>Streptophyta</taxon>
        <taxon>Embryophyta</taxon>
        <taxon>Tracheophyta</taxon>
        <taxon>Spermatophyta</taxon>
        <taxon>Magnoliopsida</taxon>
        <taxon>eudicotyledons</taxon>
        <taxon>Gunneridae</taxon>
        <taxon>Pentapetalae</taxon>
        <taxon>asterids</taxon>
        <taxon>lamiids</taxon>
        <taxon>Lamiales</taxon>
        <taxon>Orobanchaceae</taxon>
        <taxon>Buchnereae</taxon>
        <taxon>Striga</taxon>
    </lineage>
</organism>
<feature type="compositionally biased region" description="Polar residues" evidence="1">
    <location>
        <begin position="82"/>
        <end position="97"/>
    </location>
</feature>
<gene>
    <name evidence="2" type="ORF">STAS_16100</name>
</gene>
<reference evidence="3" key="1">
    <citation type="journal article" date="2019" name="Curr. Biol.">
        <title>Genome Sequence of Striga asiatica Provides Insight into the Evolution of Plant Parasitism.</title>
        <authorList>
            <person name="Yoshida S."/>
            <person name="Kim S."/>
            <person name="Wafula E.K."/>
            <person name="Tanskanen J."/>
            <person name="Kim Y.M."/>
            <person name="Honaas L."/>
            <person name="Yang Z."/>
            <person name="Spallek T."/>
            <person name="Conn C.E."/>
            <person name="Ichihashi Y."/>
            <person name="Cheong K."/>
            <person name="Cui S."/>
            <person name="Der J.P."/>
            <person name="Gundlach H."/>
            <person name="Jiao Y."/>
            <person name="Hori C."/>
            <person name="Ishida J.K."/>
            <person name="Kasahara H."/>
            <person name="Kiba T."/>
            <person name="Kim M.S."/>
            <person name="Koo N."/>
            <person name="Laohavisit A."/>
            <person name="Lee Y.H."/>
            <person name="Lumba S."/>
            <person name="McCourt P."/>
            <person name="Mortimer J.C."/>
            <person name="Mutuku J.M."/>
            <person name="Nomura T."/>
            <person name="Sasaki-Sekimoto Y."/>
            <person name="Seto Y."/>
            <person name="Wang Y."/>
            <person name="Wakatake T."/>
            <person name="Sakakibara H."/>
            <person name="Demura T."/>
            <person name="Yamaguchi S."/>
            <person name="Yoneyama K."/>
            <person name="Manabe R.I."/>
            <person name="Nelson D.C."/>
            <person name="Schulman A.H."/>
            <person name="Timko M.P."/>
            <person name="dePamphilis C.W."/>
            <person name="Choi D."/>
            <person name="Shirasu K."/>
        </authorList>
    </citation>
    <scope>NUCLEOTIDE SEQUENCE [LARGE SCALE GENOMIC DNA]</scope>
    <source>
        <strain evidence="3">cv. UVA1</strain>
    </source>
</reference>
<keyword evidence="3" id="KW-1185">Reference proteome</keyword>
<evidence type="ECO:0000313" key="2">
    <source>
        <dbReference type="EMBL" id="GER39480.1"/>
    </source>
</evidence>
<name>A0A5A7Q2Y9_STRAF</name>
<comment type="caution">
    <text evidence="2">The sequence shown here is derived from an EMBL/GenBank/DDBJ whole genome shotgun (WGS) entry which is preliminary data.</text>
</comment>
<feature type="region of interest" description="Disordered" evidence="1">
    <location>
        <begin position="1"/>
        <end position="97"/>
    </location>
</feature>
<dbReference type="Proteomes" id="UP000325081">
    <property type="component" value="Unassembled WGS sequence"/>
</dbReference>
<sequence length="157" mass="16896">MLEDMFSSSFSNHHKRPSPPSPVKPRTQPSAVEQTSPVPILISVEPPSQIPATVGDPSTPPLPPCANDRRDPPTRDAAAEPLSTSSPSGQPSQATLSAVACQTENAALRRRANESCSNFNFRRASIANPSHGRRPFTASSATVCERPVRSTDERRSR</sequence>
<dbReference type="EMBL" id="BKCP01005672">
    <property type="protein sequence ID" value="GER39480.1"/>
    <property type="molecule type" value="Genomic_DNA"/>
</dbReference>
<evidence type="ECO:0000256" key="1">
    <source>
        <dbReference type="SAM" id="MobiDB-lite"/>
    </source>
</evidence>
<feature type="compositionally biased region" description="Basic and acidic residues" evidence="1">
    <location>
        <begin position="146"/>
        <end position="157"/>
    </location>
</feature>